<protein>
    <submittedName>
        <fullName evidence="2">Uncharacterized protein</fullName>
    </submittedName>
</protein>
<evidence type="ECO:0000313" key="3">
    <source>
        <dbReference type="Proteomes" id="UP000823388"/>
    </source>
</evidence>
<evidence type="ECO:0000256" key="1">
    <source>
        <dbReference type="SAM" id="MobiDB-lite"/>
    </source>
</evidence>
<feature type="region of interest" description="Disordered" evidence="1">
    <location>
        <begin position="70"/>
        <end position="90"/>
    </location>
</feature>
<dbReference type="AlphaFoldDB" id="A0A8T0TM56"/>
<comment type="caution">
    <text evidence="2">The sequence shown here is derived from an EMBL/GenBank/DDBJ whole genome shotgun (WGS) entry which is preliminary data.</text>
</comment>
<accession>A0A8T0TM56</accession>
<organism evidence="2 3">
    <name type="scientific">Panicum virgatum</name>
    <name type="common">Blackwell switchgrass</name>
    <dbReference type="NCBI Taxonomy" id="38727"/>
    <lineage>
        <taxon>Eukaryota</taxon>
        <taxon>Viridiplantae</taxon>
        <taxon>Streptophyta</taxon>
        <taxon>Embryophyta</taxon>
        <taxon>Tracheophyta</taxon>
        <taxon>Spermatophyta</taxon>
        <taxon>Magnoliopsida</taxon>
        <taxon>Liliopsida</taxon>
        <taxon>Poales</taxon>
        <taxon>Poaceae</taxon>
        <taxon>PACMAD clade</taxon>
        <taxon>Panicoideae</taxon>
        <taxon>Panicodae</taxon>
        <taxon>Paniceae</taxon>
        <taxon>Panicinae</taxon>
        <taxon>Panicum</taxon>
        <taxon>Panicum sect. Hiantes</taxon>
    </lineage>
</organism>
<keyword evidence="3" id="KW-1185">Reference proteome</keyword>
<sequence length="90" mass="9345">MALGAEVARLFPSVGGDGEVSAWAAATVVLAAETDRAWTVVDPSIWGDEKRMKRELVAWAKAVASIAAAGKNAASSTSPSSPWPSMRCRG</sequence>
<reference evidence="2" key="1">
    <citation type="submission" date="2020-05" db="EMBL/GenBank/DDBJ databases">
        <title>WGS assembly of Panicum virgatum.</title>
        <authorList>
            <person name="Lovell J.T."/>
            <person name="Jenkins J."/>
            <person name="Shu S."/>
            <person name="Juenger T.E."/>
            <person name="Schmutz J."/>
        </authorList>
    </citation>
    <scope>NUCLEOTIDE SEQUENCE</scope>
    <source>
        <strain evidence="2">AP13</strain>
    </source>
</reference>
<dbReference type="EMBL" id="CM029043">
    <property type="protein sequence ID" value="KAG2610768.1"/>
    <property type="molecule type" value="Genomic_DNA"/>
</dbReference>
<dbReference type="Proteomes" id="UP000823388">
    <property type="component" value="Chromosome 4K"/>
</dbReference>
<evidence type="ECO:0000313" key="2">
    <source>
        <dbReference type="EMBL" id="KAG2610768.1"/>
    </source>
</evidence>
<name>A0A8T0TM56_PANVG</name>
<gene>
    <name evidence="2" type="ORF">PVAP13_4KG225212</name>
</gene>
<proteinExistence type="predicted"/>